<name>A0AAV5J8T2_9ROSI</name>
<dbReference type="Proteomes" id="UP001054252">
    <property type="component" value="Unassembled WGS sequence"/>
</dbReference>
<organism evidence="2 3">
    <name type="scientific">Rubroshorea leprosula</name>
    <dbReference type="NCBI Taxonomy" id="152421"/>
    <lineage>
        <taxon>Eukaryota</taxon>
        <taxon>Viridiplantae</taxon>
        <taxon>Streptophyta</taxon>
        <taxon>Embryophyta</taxon>
        <taxon>Tracheophyta</taxon>
        <taxon>Spermatophyta</taxon>
        <taxon>Magnoliopsida</taxon>
        <taxon>eudicotyledons</taxon>
        <taxon>Gunneridae</taxon>
        <taxon>Pentapetalae</taxon>
        <taxon>rosids</taxon>
        <taxon>malvids</taxon>
        <taxon>Malvales</taxon>
        <taxon>Dipterocarpaceae</taxon>
        <taxon>Rubroshorea</taxon>
    </lineage>
</organism>
<evidence type="ECO:0000256" key="1">
    <source>
        <dbReference type="SAM" id="MobiDB-lite"/>
    </source>
</evidence>
<sequence length="52" mass="5993">MPRTDPPPLENSTADVLSPTFTTLRSKPTREILKFRRRTRTESPRKISLPTV</sequence>
<gene>
    <name evidence="2" type="ORF">SLEP1_g18645</name>
</gene>
<accession>A0AAV5J8T2</accession>
<feature type="region of interest" description="Disordered" evidence="1">
    <location>
        <begin position="1"/>
        <end position="52"/>
    </location>
</feature>
<dbReference type="EMBL" id="BPVZ01000026">
    <property type="protein sequence ID" value="GKV06808.1"/>
    <property type="molecule type" value="Genomic_DNA"/>
</dbReference>
<proteinExistence type="predicted"/>
<keyword evidence="3" id="KW-1185">Reference proteome</keyword>
<evidence type="ECO:0000313" key="2">
    <source>
        <dbReference type="EMBL" id="GKV06808.1"/>
    </source>
</evidence>
<dbReference type="AlphaFoldDB" id="A0AAV5J8T2"/>
<feature type="compositionally biased region" description="Basic and acidic residues" evidence="1">
    <location>
        <begin position="28"/>
        <end position="45"/>
    </location>
</feature>
<feature type="compositionally biased region" description="Polar residues" evidence="1">
    <location>
        <begin position="10"/>
        <end position="26"/>
    </location>
</feature>
<reference evidence="2 3" key="1">
    <citation type="journal article" date="2021" name="Commun. Biol.">
        <title>The genome of Shorea leprosula (Dipterocarpaceae) highlights the ecological relevance of drought in aseasonal tropical rainforests.</title>
        <authorList>
            <person name="Ng K.K.S."/>
            <person name="Kobayashi M.J."/>
            <person name="Fawcett J.A."/>
            <person name="Hatakeyama M."/>
            <person name="Paape T."/>
            <person name="Ng C.H."/>
            <person name="Ang C.C."/>
            <person name="Tnah L.H."/>
            <person name="Lee C.T."/>
            <person name="Nishiyama T."/>
            <person name="Sese J."/>
            <person name="O'Brien M.J."/>
            <person name="Copetti D."/>
            <person name="Mohd Noor M.I."/>
            <person name="Ong R.C."/>
            <person name="Putra M."/>
            <person name="Sireger I.Z."/>
            <person name="Indrioko S."/>
            <person name="Kosugi Y."/>
            <person name="Izuno A."/>
            <person name="Isagi Y."/>
            <person name="Lee S.L."/>
            <person name="Shimizu K.K."/>
        </authorList>
    </citation>
    <scope>NUCLEOTIDE SEQUENCE [LARGE SCALE GENOMIC DNA]</scope>
    <source>
        <strain evidence="2">214</strain>
    </source>
</reference>
<comment type="caution">
    <text evidence="2">The sequence shown here is derived from an EMBL/GenBank/DDBJ whole genome shotgun (WGS) entry which is preliminary data.</text>
</comment>
<protein>
    <submittedName>
        <fullName evidence="2">Uncharacterized protein</fullName>
    </submittedName>
</protein>
<evidence type="ECO:0000313" key="3">
    <source>
        <dbReference type="Proteomes" id="UP001054252"/>
    </source>
</evidence>